<dbReference type="PIRSF" id="PIRSF016184">
    <property type="entry name" value="PhzC_PhzF"/>
    <property type="match status" value="1"/>
</dbReference>
<comment type="similarity">
    <text evidence="1">Belongs to the PhzF family.</text>
</comment>
<dbReference type="RefSeq" id="WP_257594727.1">
    <property type="nucleotide sequence ID" value="NZ_JANKHH010000002.1"/>
</dbReference>
<reference evidence="3 4" key="1">
    <citation type="submission" date="2022-08" db="EMBL/GenBank/DDBJ databases">
        <title>Polyphasic taxonomy analysis of Qipengyuania sp.RS5-5.</title>
        <authorList>
            <person name="Xamxidin M."/>
            <person name="Wu M."/>
        </authorList>
    </citation>
    <scope>NUCLEOTIDE SEQUENCE [LARGE SCALE GENOMIC DNA]</scope>
    <source>
        <strain evidence="3 4">RS5-5</strain>
    </source>
</reference>
<comment type="caution">
    <text evidence="3">The sequence shown here is derived from an EMBL/GenBank/DDBJ whole genome shotgun (WGS) entry which is preliminary data.</text>
</comment>
<evidence type="ECO:0000256" key="1">
    <source>
        <dbReference type="ARBA" id="ARBA00008270"/>
    </source>
</evidence>
<evidence type="ECO:0000256" key="2">
    <source>
        <dbReference type="ARBA" id="ARBA00023235"/>
    </source>
</evidence>
<organism evidence="3 4">
    <name type="scientific">Parerythrobacter lacustris</name>
    <dbReference type="NCBI Taxonomy" id="2969984"/>
    <lineage>
        <taxon>Bacteria</taxon>
        <taxon>Pseudomonadati</taxon>
        <taxon>Pseudomonadota</taxon>
        <taxon>Alphaproteobacteria</taxon>
        <taxon>Sphingomonadales</taxon>
        <taxon>Erythrobacteraceae</taxon>
        <taxon>Parerythrobacter</taxon>
    </lineage>
</organism>
<gene>
    <name evidence="3" type="ORF">NSO95_03295</name>
</gene>
<proteinExistence type="inferred from homology"/>
<dbReference type="PANTHER" id="PTHR13774:SF39">
    <property type="entry name" value="BIOSYNTHESIS PROTEIN, PUTATIVE-RELATED"/>
    <property type="match status" value="1"/>
</dbReference>
<keyword evidence="4" id="KW-1185">Reference proteome</keyword>
<protein>
    <submittedName>
        <fullName evidence="3">PhzF family phenazine biosynthesis protein</fullName>
    </submittedName>
</protein>
<name>A0ABT1XMU3_9SPHN</name>
<accession>A0ABT1XMU3</accession>
<dbReference type="InterPro" id="IPR003719">
    <property type="entry name" value="Phenazine_PhzF-like"/>
</dbReference>
<keyword evidence="2" id="KW-0413">Isomerase</keyword>
<dbReference type="NCBIfam" id="TIGR00654">
    <property type="entry name" value="PhzF_family"/>
    <property type="match status" value="1"/>
</dbReference>
<evidence type="ECO:0000313" key="3">
    <source>
        <dbReference type="EMBL" id="MCR2832958.1"/>
    </source>
</evidence>
<dbReference type="SUPFAM" id="SSF54506">
    <property type="entry name" value="Diaminopimelate epimerase-like"/>
    <property type="match status" value="1"/>
</dbReference>
<dbReference type="PANTHER" id="PTHR13774">
    <property type="entry name" value="PHENAZINE BIOSYNTHESIS PROTEIN"/>
    <property type="match status" value="1"/>
</dbReference>
<dbReference type="EMBL" id="JANKHH010000002">
    <property type="protein sequence ID" value="MCR2832958.1"/>
    <property type="molecule type" value="Genomic_DNA"/>
</dbReference>
<evidence type="ECO:0000313" key="4">
    <source>
        <dbReference type="Proteomes" id="UP001206067"/>
    </source>
</evidence>
<dbReference type="Proteomes" id="UP001206067">
    <property type="component" value="Unassembled WGS sequence"/>
</dbReference>
<sequence length="288" mass="30734">MVQSSAGIEVQRVAAFADGNSGGNPAGVVLLDAWPSDAEMQSIAADVGYSETVFVVPSVDGFAVRYFAPKAEVAFCGHATIALGGVLAERFGDGRFQIQTAAGTRLKIFGDRLGRNWRAGFASARCTVGPLAPSVMSEMMDIFCLRRSDLDSRLQPTVASAGLDHSFVFVSSRDSLRQIGYAFERGLKLSREHGFTTLAFVHMEQEDRFHARNFFPVGGVYEDPATGAAAAALCGYLRECGWLAGSVIQIVQGEDMGQACTITATIPEMLLKGVAIEGTVRHIGAERA</sequence>
<dbReference type="Gene3D" id="3.10.310.10">
    <property type="entry name" value="Diaminopimelate Epimerase, Chain A, domain 1"/>
    <property type="match status" value="2"/>
</dbReference>
<dbReference type="Pfam" id="PF02567">
    <property type="entry name" value="PhzC-PhzF"/>
    <property type="match status" value="1"/>
</dbReference>